<dbReference type="GO" id="GO:0034993">
    <property type="term" value="C:meiotic nuclear membrane microtubule tethering complex"/>
    <property type="evidence" value="ECO:0000318"/>
    <property type="project" value="GO_Central"/>
</dbReference>
<evidence type="ECO:0000256" key="3">
    <source>
        <dbReference type="ARBA" id="ARBA00022737"/>
    </source>
</evidence>
<evidence type="ECO:0000256" key="5">
    <source>
        <dbReference type="ARBA" id="ARBA00023136"/>
    </source>
</evidence>
<feature type="compositionally biased region" description="Low complexity" evidence="7">
    <location>
        <begin position="539"/>
        <end position="551"/>
    </location>
</feature>
<dbReference type="SMART" id="SM00150">
    <property type="entry name" value="SPEC"/>
    <property type="match status" value="6"/>
</dbReference>
<evidence type="ECO:0000313" key="10">
    <source>
        <dbReference type="RefSeq" id="XP_035658853.1"/>
    </source>
</evidence>
<feature type="compositionally biased region" description="Low complexity" evidence="7">
    <location>
        <begin position="1088"/>
        <end position="1097"/>
    </location>
</feature>
<proteinExistence type="predicted"/>
<feature type="region of interest" description="Disordered" evidence="7">
    <location>
        <begin position="2304"/>
        <end position="2330"/>
    </location>
</feature>
<evidence type="ECO:0000256" key="1">
    <source>
        <dbReference type="ARBA" id="ARBA00004370"/>
    </source>
</evidence>
<dbReference type="PROSITE" id="PS50021">
    <property type="entry name" value="CH"/>
    <property type="match status" value="2"/>
</dbReference>
<dbReference type="SUPFAM" id="SSF46966">
    <property type="entry name" value="Spectrin repeat"/>
    <property type="match status" value="6"/>
</dbReference>
<dbReference type="GO" id="GO:0007097">
    <property type="term" value="P:nuclear migration"/>
    <property type="evidence" value="ECO:0000318"/>
    <property type="project" value="GO_Central"/>
</dbReference>
<dbReference type="RefSeq" id="XP_035658853.1">
    <property type="nucleotide sequence ID" value="XM_035802960.1"/>
</dbReference>
<feature type="coiled-coil region" evidence="6">
    <location>
        <begin position="666"/>
        <end position="732"/>
    </location>
</feature>
<feature type="compositionally biased region" description="Polar residues" evidence="7">
    <location>
        <begin position="565"/>
        <end position="584"/>
    </location>
</feature>
<feature type="domain" description="Calponin-homology (CH)" evidence="8">
    <location>
        <begin position="62"/>
        <end position="181"/>
    </location>
</feature>
<dbReference type="Gene3D" id="1.20.58.60">
    <property type="match status" value="3"/>
</dbReference>
<feature type="region of interest" description="Disordered" evidence="7">
    <location>
        <begin position="433"/>
        <end position="473"/>
    </location>
</feature>
<dbReference type="Pfam" id="PF00435">
    <property type="entry name" value="Spectrin"/>
    <property type="match status" value="1"/>
</dbReference>
<feature type="compositionally biased region" description="Low complexity" evidence="7">
    <location>
        <begin position="2304"/>
        <end position="2326"/>
    </location>
</feature>
<evidence type="ECO:0000259" key="8">
    <source>
        <dbReference type="PROSITE" id="PS50021"/>
    </source>
</evidence>
<organism evidence="9 10">
    <name type="scientific">Branchiostoma floridae</name>
    <name type="common">Florida lancelet</name>
    <name type="synonym">Amphioxus</name>
    <dbReference type="NCBI Taxonomy" id="7739"/>
    <lineage>
        <taxon>Eukaryota</taxon>
        <taxon>Metazoa</taxon>
        <taxon>Chordata</taxon>
        <taxon>Cephalochordata</taxon>
        <taxon>Leptocardii</taxon>
        <taxon>Amphioxiformes</taxon>
        <taxon>Branchiostomatidae</taxon>
        <taxon>Branchiostoma</taxon>
    </lineage>
</organism>
<dbReference type="PANTHER" id="PTHR47535">
    <property type="entry name" value="MUSCLE-SPECIFIC PROTEIN 300 KDA, ISOFORM G"/>
    <property type="match status" value="1"/>
</dbReference>
<keyword evidence="6" id="KW-0175">Coiled coil</keyword>
<feature type="region of interest" description="Disordered" evidence="7">
    <location>
        <begin position="1076"/>
        <end position="1405"/>
    </location>
</feature>
<dbReference type="InterPro" id="IPR052403">
    <property type="entry name" value="LINC-complex_assoc"/>
</dbReference>
<dbReference type="SMART" id="SM00033">
    <property type="entry name" value="CH"/>
    <property type="match status" value="2"/>
</dbReference>
<evidence type="ECO:0000256" key="6">
    <source>
        <dbReference type="SAM" id="Coils"/>
    </source>
</evidence>
<evidence type="ECO:0000313" key="9">
    <source>
        <dbReference type="Proteomes" id="UP000001554"/>
    </source>
</evidence>
<dbReference type="GO" id="GO:0005737">
    <property type="term" value="C:cytoplasm"/>
    <property type="evidence" value="ECO:0000318"/>
    <property type="project" value="GO_Central"/>
</dbReference>
<dbReference type="Proteomes" id="UP000001554">
    <property type="component" value="Chromosome 1"/>
</dbReference>
<name>A0A9J7KGD9_BRAFL</name>
<dbReference type="InterPro" id="IPR001715">
    <property type="entry name" value="CH_dom"/>
</dbReference>
<accession>A0A9J7KGD9</accession>
<feature type="domain" description="Calponin-homology (CH)" evidence="8">
    <location>
        <begin position="261"/>
        <end position="365"/>
    </location>
</feature>
<feature type="compositionally biased region" description="Gly residues" evidence="7">
    <location>
        <begin position="1077"/>
        <end position="1086"/>
    </location>
</feature>
<dbReference type="KEGG" id="bfo:118404010"/>
<dbReference type="GO" id="GO:0005640">
    <property type="term" value="C:nuclear outer membrane"/>
    <property type="evidence" value="ECO:0000318"/>
    <property type="project" value="GO_Central"/>
</dbReference>
<dbReference type="Gene3D" id="1.10.418.10">
    <property type="entry name" value="Calponin-like domain"/>
    <property type="match status" value="2"/>
</dbReference>
<dbReference type="InterPro" id="IPR002017">
    <property type="entry name" value="Spectrin_repeat"/>
</dbReference>
<keyword evidence="3" id="KW-0677">Repeat</keyword>
<sequence length="2382" mass="264762">MALQMFTPTSPRRVRLRRSGSSSGRRRLEELFRTPRSSVERMDVSGVARDLLMTVDLKDDQMVQTKCFTNWANSYLAKRNPPVTIFNLFEEMKDGINLLYLLEVLSGEELVPDKDTGTGVQAVRKGRDMTLSDKVTNAKASLAYLEDNGVKIPAGVTPQEITNGTPPKILDLMWAIVSHYQIEEVAKMSRRTVSGLNASMGDDSMYGTMPRTSSQSTTPTKGGKFGFSGSSSSLPSLGKRKKSSRDQSPGPNRKKSGKETKEAQKILLKWSQNAVDRRVVDVKDFSKSWRNGKAFSSLVHTIQPDLVDMPRLSTKSASSRMEHAFTAAERFLGIPKLIDSEDVDVDRPDGRSVMTYVSLFAQAFPQAGGWTAPTPSQRDVRYLGLGSGNTSSFRRAGSARGTYGSSSGGGGAYVSTSGGGGAYSVGGGDNPSVSVTEFQSTRTTEVTSYEQNTQLSSYEQSSQLAAEDSYRTSDVTSDSLYDDVMNEVGAGGTFSGQRFKTDVVMNGSGQEMQSASNHLDVQVGSFRGESAAGKGGRYSGEFSQQSSQQTSKGGGYGGEYEQSSAQVFTYDNKGGQSQSTSVRSSALMEDGSSPTVVMANKGDMSPIRVSINLPSYAGRRGGSTSKSGGASPGEDEYSRGLGNIRGWLADVEKEYPKDIMVYHQDVQEHIEDLETLDTEAGKQEDKLSTLSRQVDSVFGSRGDEARVAKSDLNDVQEEITRIRNDVSKEKNNCTRMLPYVKRFEDDTAEIDNWLSDAEKLMMSHMVDSTSAKFNQRVQNHKEFFTTRNTMRNKLSSCNSDLKKIEGLCLDNHDKSPLQTRFDDIDSRFEDGMALSLTWDDKLDDIQENWRDFDKRTDDVGSWLDKANDIMTDRDQPLDIQIARHEMLVTFFKDVDSDMMEGLVQSGERLAEDMNDPEKEQLQDQMGRIENKWKDVMYQAPIALMKLKFRKSQDLYRETVDKANKETDREYELLVNPSVDRDDLRHTHEGLYLREPEGFIPTAERHVSDMENYSRELVQYSVDEMSLVGPAKDNREHFEGVRKEQQVLWEKLRNARTDQEGKGPGGYQISTNVTQVPGGHGGQGLDGVYGPKGYPGKGRQPPDYNSVEGGYGIDGNQQPQRYGALDRGGRYGGVPSRLSYQYPRGYRRPDKGYRYGGVPFNRTKQPVEDGKQGKGGGDADAESSASDTPSDQPPKEEKQEIVEPEADTVTVAVESSDTVPADYQTPVEQKEQENIVAEDNESSATVPASDQQPAEEEENEEKVEAEADCSVTDMPDTQQAAEEEENEEKVEAEADRNITDMPDKQQPQETGRPDKGAGYHGASSGDTPQQLPDSTDSGGGGASDATIFATVIPKVQPHAVSQDRWSDNFPTHKPPPYPGSAGISHLGNVSSTSEYEPPLEPRPEASLDRRDISAKLNELFGQQPFSHPGRNSDRKDMHVRFAPDLETPTHPDKKYNLSGEPTNLEAPITIVVSEKEGDAIVVSPDKSSWYKGYYMKISNPMDQNISGMKGRGGEDDDRDRDRDGLQRSGDGASQRGGGDGYGPGQVVGGRDGYNGGVGGQINIHETIVINEYEQNVYQQGKGGGYGTGSWKTRPEEIERAHRWKQFFEKKEAMLQECTQIDDTLDGEEQLEITPPNVKSRDHLFERLDRELKQNRGETPDLKDMGSWLEREMPHKKDDIVGDIAFVEKAQDETEDHLRRAREEHENLLTRVNDFYECKERTHKCIDRAELVLRSRICQRPADIASQLDKHENAEGELSNNMPKLDLMSKRGTELVQDLRSSNLWKTTEIRKEMDHTSHRWIEVSEQLHDNKDVLRNMENIWDEMYNINSDFEDWFNGPVEDLRKKLYSISDASEVPDMQRRLDLFQDEIIDRENQWTKLNNRAQRLQDLNQNVPISLVERLVQRNKDGIEEAKKLAIEGRRKLDSFKANQDFGRRNLDPLQKWLDKEERLLKAQYDLQMDIYSKKAQRDKFESFSNEIASHRWKFDEVNSKAREVNLSQNPEIVRQLEQINDRYSALKIECDDITKKCEGHVADHSQYDELYDEASEWLKQQREKLREAQQPTTDWKELEEHHANINLLLLTKKRGEIKINNTSERADVTMDNTSADGKPIIIDQVESLRHEFELYLEELNAAKLKVEGQLEGMKPEINRSKLSDRSIAIEQRLDENLSQQSISSTYQYTQSTKTVYGSQTIGGSGGAGGAGGGYGGIGQSAGGGYGGTSQTSGIGIGQGGGYGGISQSAGGGYGGGTGSGYGVQTTSSTYSTSGAGGGGGVSTGVGGSSSINQFLGGGSSAVFDVSVSRVKTSSVTKDIGIQPSPSRQRTSTSTETMTDDLRKKVGDKVFQEIVLQPGERRTFGSGDNVVHYHNSQSEPITVKINYLVNYYE</sequence>
<reference evidence="9" key="1">
    <citation type="journal article" date="2020" name="Nat. Ecol. Evol.">
        <title>Deeply conserved synteny resolves early events in vertebrate evolution.</title>
        <authorList>
            <person name="Simakov O."/>
            <person name="Marletaz F."/>
            <person name="Yue J.X."/>
            <person name="O'Connell B."/>
            <person name="Jenkins J."/>
            <person name="Brandt A."/>
            <person name="Calef R."/>
            <person name="Tung C.H."/>
            <person name="Huang T.K."/>
            <person name="Schmutz J."/>
            <person name="Satoh N."/>
            <person name="Yu J.K."/>
            <person name="Putnam N.H."/>
            <person name="Green R.E."/>
            <person name="Rokhsar D.S."/>
        </authorList>
    </citation>
    <scope>NUCLEOTIDE SEQUENCE [LARGE SCALE GENOMIC DNA]</scope>
    <source>
        <strain evidence="9">S238N-H82</strain>
    </source>
</reference>
<feature type="coiled-coil region" evidence="6">
    <location>
        <begin position="1682"/>
        <end position="1709"/>
    </location>
</feature>
<dbReference type="InterPro" id="IPR018159">
    <property type="entry name" value="Spectrin/alpha-actinin"/>
</dbReference>
<feature type="region of interest" description="Disordered" evidence="7">
    <location>
        <begin position="199"/>
        <end position="262"/>
    </location>
</feature>
<dbReference type="OrthoDB" id="10017054at2759"/>
<keyword evidence="2" id="KW-0812">Transmembrane</keyword>
<keyword evidence="5" id="KW-0472">Membrane</keyword>
<feature type="region of interest" description="Disordered" evidence="7">
    <location>
        <begin position="1"/>
        <end position="27"/>
    </location>
</feature>
<comment type="subcellular location">
    <subcellularLocation>
        <location evidence="1">Membrane</location>
    </subcellularLocation>
</comment>
<dbReference type="GeneID" id="118404010"/>
<dbReference type="Pfam" id="PF00307">
    <property type="entry name" value="CH"/>
    <property type="match status" value="2"/>
</dbReference>
<reference evidence="10" key="2">
    <citation type="submission" date="2025-08" db="UniProtKB">
        <authorList>
            <consortium name="RefSeq"/>
        </authorList>
    </citation>
    <scope>IDENTIFICATION</scope>
    <source>
        <strain evidence="10">S238N-H82</strain>
        <tissue evidence="10">Testes</tissue>
    </source>
</reference>
<feature type="compositionally biased region" description="Acidic residues" evidence="7">
    <location>
        <begin position="1252"/>
        <end position="1266"/>
    </location>
</feature>
<evidence type="ECO:0000256" key="7">
    <source>
        <dbReference type="SAM" id="MobiDB-lite"/>
    </source>
</evidence>
<keyword evidence="4" id="KW-1133">Transmembrane helix</keyword>
<feature type="region of interest" description="Disordered" evidence="7">
    <location>
        <begin position="613"/>
        <end position="639"/>
    </location>
</feature>
<feature type="region of interest" description="Disordered" evidence="7">
    <location>
        <begin position="528"/>
        <end position="601"/>
    </location>
</feature>
<feature type="compositionally biased region" description="Low complexity" evidence="7">
    <location>
        <begin position="216"/>
        <end position="237"/>
    </location>
</feature>
<evidence type="ECO:0000256" key="4">
    <source>
        <dbReference type="ARBA" id="ARBA00022989"/>
    </source>
</evidence>
<dbReference type="GO" id="GO:0051015">
    <property type="term" value="F:actin filament binding"/>
    <property type="evidence" value="ECO:0000318"/>
    <property type="project" value="GO_Central"/>
</dbReference>
<evidence type="ECO:0000256" key="2">
    <source>
        <dbReference type="ARBA" id="ARBA00022692"/>
    </source>
</evidence>
<feature type="compositionally biased region" description="Gly residues" evidence="7">
    <location>
        <begin position="1533"/>
        <end position="1552"/>
    </location>
</feature>
<gene>
    <name evidence="10" type="primary">LOC118404010</name>
</gene>
<dbReference type="PANTHER" id="PTHR47535:SF1">
    <property type="entry name" value="NESPRIN-1"/>
    <property type="match status" value="1"/>
</dbReference>
<protein>
    <submittedName>
        <fullName evidence="10">Uncharacterized protein LOC118404010 isoform X1</fullName>
    </submittedName>
</protein>
<feature type="compositionally biased region" description="Polar residues" evidence="7">
    <location>
        <begin position="1241"/>
        <end position="1251"/>
    </location>
</feature>
<dbReference type="CDD" id="cd00176">
    <property type="entry name" value="SPEC"/>
    <property type="match status" value="4"/>
</dbReference>
<dbReference type="SUPFAM" id="SSF47576">
    <property type="entry name" value="Calponin-homology domain, CH-domain"/>
    <property type="match status" value="1"/>
</dbReference>
<dbReference type="InterPro" id="IPR036872">
    <property type="entry name" value="CH_dom_sf"/>
</dbReference>
<feature type="compositionally biased region" description="Polar residues" evidence="7">
    <location>
        <begin position="433"/>
        <end position="464"/>
    </location>
</feature>
<feature type="compositionally biased region" description="Basic and acidic residues" evidence="7">
    <location>
        <begin position="1288"/>
        <end position="1302"/>
    </location>
</feature>
<keyword evidence="9" id="KW-1185">Reference proteome</keyword>
<feature type="region of interest" description="Disordered" evidence="7">
    <location>
        <begin position="1499"/>
        <end position="1552"/>
    </location>
</feature>